<evidence type="ECO:0000313" key="2">
    <source>
        <dbReference type="Proteomes" id="UP001596383"/>
    </source>
</evidence>
<reference evidence="1 2" key="1">
    <citation type="journal article" date="2019" name="Int. J. Syst. Evol. Microbiol.">
        <title>The Global Catalogue of Microorganisms (GCM) 10K type strain sequencing project: providing services to taxonomists for standard genome sequencing and annotation.</title>
        <authorList>
            <consortium name="The Broad Institute Genomics Platform"/>
            <consortium name="The Broad Institute Genome Sequencing Center for Infectious Disease"/>
            <person name="Wu L."/>
            <person name="Ma J."/>
        </authorList>
    </citation>
    <scope>NUCLEOTIDE SEQUENCE [LARGE SCALE GENOMIC DNA]</scope>
    <source>
        <strain evidence="1 2">LMG 29247</strain>
    </source>
</reference>
<name>A0ABD5ST63_9EURY</name>
<proteinExistence type="predicted"/>
<dbReference type="Pfam" id="PF08882">
    <property type="entry name" value="Acetone_carb_G"/>
    <property type="match status" value="1"/>
</dbReference>
<evidence type="ECO:0000313" key="1">
    <source>
        <dbReference type="EMBL" id="MFC6768283.1"/>
    </source>
</evidence>
<sequence>MGFRKYYCPGCGTLLENEVILADLEPIHDRELY</sequence>
<organism evidence="1 2">
    <name type="scientific">Natrinema soli</name>
    <dbReference type="NCBI Taxonomy" id="1930624"/>
    <lineage>
        <taxon>Archaea</taxon>
        <taxon>Methanobacteriati</taxon>
        <taxon>Methanobacteriota</taxon>
        <taxon>Stenosarchaea group</taxon>
        <taxon>Halobacteria</taxon>
        <taxon>Halobacteriales</taxon>
        <taxon>Natrialbaceae</taxon>
        <taxon>Natrinema</taxon>
    </lineage>
</organism>
<dbReference type="AlphaFoldDB" id="A0ABD5ST63"/>
<accession>A0ABD5ST63</accession>
<dbReference type="InterPro" id="IPR016750">
    <property type="entry name" value="Aceto_COase_bsu/gsu"/>
</dbReference>
<comment type="caution">
    <text evidence="1">The sequence shown here is derived from an EMBL/GenBank/DDBJ whole genome shotgun (WGS) entry which is preliminary data.</text>
</comment>
<protein>
    <submittedName>
        <fullName evidence="1">Acetone carboxylase subunit gamma</fullName>
    </submittedName>
</protein>
<keyword evidence="2" id="KW-1185">Reference proteome</keyword>
<dbReference type="RefSeq" id="WP_377043445.1">
    <property type="nucleotide sequence ID" value="NZ_JAQIVI010000521.1"/>
</dbReference>
<gene>
    <name evidence="1" type="ORF">ACFQE6_25755</name>
</gene>
<dbReference type="EMBL" id="JBHSWV010000521">
    <property type="protein sequence ID" value="MFC6768283.1"/>
    <property type="molecule type" value="Genomic_DNA"/>
</dbReference>
<dbReference type="Proteomes" id="UP001596383">
    <property type="component" value="Unassembled WGS sequence"/>
</dbReference>